<dbReference type="InterPro" id="IPR012340">
    <property type="entry name" value="NA-bd_OB-fold"/>
</dbReference>
<dbReference type="InterPro" id="IPR001900">
    <property type="entry name" value="RNase_II/R"/>
</dbReference>
<evidence type="ECO:0000313" key="3">
    <source>
        <dbReference type="Proteomes" id="UP000581769"/>
    </source>
</evidence>
<organism evidence="2 3">
    <name type="scientific">Amycolatopsis jiangsuensis</name>
    <dbReference type="NCBI Taxonomy" id="1181879"/>
    <lineage>
        <taxon>Bacteria</taxon>
        <taxon>Bacillati</taxon>
        <taxon>Actinomycetota</taxon>
        <taxon>Actinomycetes</taxon>
        <taxon>Pseudonocardiales</taxon>
        <taxon>Pseudonocardiaceae</taxon>
        <taxon>Amycolatopsis</taxon>
    </lineage>
</organism>
<protein>
    <submittedName>
        <fullName evidence="2">Exoribonuclease R</fullName>
    </submittedName>
</protein>
<comment type="caution">
    <text evidence="2">The sequence shown here is derived from an EMBL/GenBank/DDBJ whole genome shotgun (WGS) entry which is preliminary data.</text>
</comment>
<dbReference type="InterPro" id="IPR040596">
    <property type="entry name" value="RNase_II_C_S1"/>
</dbReference>
<dbReference type="GO" id="GO:0006402">
    <property type="term" value="P:mRNA catabolic process"/>
    <property type="evidence" value="ECO:0007669"/>
    <property type="project" value="TreeGrafter"/>
</dbReference>
<proteinExistence type="predicted"/>
<evidence type="ECO:0000259" key="1">
    <source>
        <dbReference type="SMART" id="SM00955"/>
    </source>
</evidence>
<dbReference type="EMBL" id="JACHMG010000001">
    <property type="protein sequence ID" value="MBB4685973.1"/>
    <property type="molecule type" value="Genomic_DNA"/>
</dbReference>
<keyword evidence="3" id="KW-1185">Reference proteome</keyword>
<name>A0A840IW58_9PSEU</name>
<reference evidence="2 3" key="1">
    <citation type="submission" date="2020-08" db="EMBL/GenBank/DDBJ databases">
        <title>Sequencing the genomes of 1000 actinobacteria strains.</title>
        <authorList>
            <person name="Klenk H.-P."/>
        </authorList>
    </citation>
    <scope>NUCLEOTIDE SEQUENCE [LARGE SCALE GENOMIC DNA]</scope>
    <source>
        <strain evidence="2 3">DSM 45859</strain>
    </source>
</reference>
<dbReference type="Pfam" id="PF00773">
    <property type="entry name" value="RNB"/>
    <property type="match status" value="1"/>
</dbReference>
<gene>
    <name evidence="2" type="ORF">BJY18_003458</name>
</gene>
<dbReference type="Proteomes" id="UP000581769">
    <property type="component" value="Unassembled WGS sequence"/>
</dbReference>
<dbReference type="GO" id="GO:0003723">
    <property type="term" value="F:RNA binding"/>
    <property type="evidence" value="ECO:0007669"/>
    <property type="project" value="InterPro"/>
</dbReference>
<dbReference type="GO" id="GO:0000932">
    <property type="term" value="C:P-body"/>
    <property type="evidence" value="ECO:0007669"/>
    <property type="project" value="TreeGrafter"/>
</dbReference>
<dbReference type="InterPro" id="IPR050180">
    <property type="entry name" value="RNR_Ribonuclease"/>
</dbReference>
<evidence type="ECO:0000313" key="2">
    <source>
        <dbReference type="EMBL" id="MBB4685973.1"/>
    </source>
</evidence>
<dbReference type="Pfam" id="PF18614">
    <property type="entry name" value="RNase_II_C_S1"/>
    <property type="match status" value="1"/>
</dbReference>
<accession>A0A840IW58</accession>
<dbReference type="SUPFAM" id="SSF50249">
    <property type="entry name" value="Nucleic acid-binding proteins"/>
    <property type="match status" value="1"/>
</dbReference>
<feature type="domain" description="RNB" evidence="1">
    <location>
        <begin position="80"/>
        <end position="398"/>
    </location>
</feature>
<dbReference type="SMART" id="SM00955">
    <property type="entry name" value="RNB"/>
    <property type="match status" value="1"/>
</dbReference>
<dbReference type="PANTHER" id="PTHR23355:SF42">
    <property type="entry name" value="RIBONUCLEASE II, CHLOROPLASTIC_MITOCHONDRIAL"/>
    <property type="match status" value="1"/>
</dbReference>
<sequence>MKTVFIAARYTRPAAPERAITAASAGYCGVVPPLVIRTHASGGDFGRLRAEFALPESFGPDVLAEAEAAVLDPLASAGGREDATALPFVTIDPPGSKDLDQAMLLERTAGGFRVHYAIADLAAFVPPGGALDHEARRRGQTLYLPDGNVPLHPPVLSEGAASLLPGEVRPAVLWTIDVGEDGELAATRVRRALVRSVEQLDYEGVQAALDAGRPHPSVAVLPELGRLRRELAVRRGALELQLPEQEITGDADGGWVLDRRPRTVVDAWNAEISLLTGMAAAQIMLEAGVGVLRTLPPADAGSVEWLRRSAAAAGLGWPAEQSVSEFLSALDPGQPVSMAMYADTTRLLRGAGYTAFDGALPEVATHAGIGGPYAHVTAPIRRLVDRFAAEVCLAVTAGREVPQWVREALAEVPGHMSVSDGLAARVERACIDQVEAWVLAEHVGQEFTAVVLRAEETRAEILLENPPVMAKCAGERFPEGERIAVRLTEVDVEHRKVSFERV</sequence>
<dbReference type="AlphaFoldDB" id="A0A840IW58"/>
<dbReference type="GO" id="GO:0000175">
    <property type="term" value="F:3'-5'-RNA exonuclease activity"/>
    <property type="evidence" value="ECO:0007669"/>
    <property type="project" value="TreeGrafter"/>
</dbReference>
<dbReference type="PANTHER" id="PTHR23355">
    <property type="entry name" value="RIBONUCLEASE"/>
    <property type="match status" value="1"/>
</dbReference>